<dbReference type="AlphaFoldDB" id="A0A1W0A1E7"/>
<comment type="caution">
    <text evidence="1">The sequence shown here is derived from an EMBL/GenBank/DDBJ whole genome shotgun (WGS) entry which is preliminary data.</text>
</comment>
<dbReference type="EMBL" id="JNBS01000745">
    <property type="protein sequence ID" value="OQS03860.1"/>
    <property type="molecule type" value="Genomic_DNA"/>
</dbReference>
<gene>
    <name evidence="1" type="ORF">THRCLA_21041</name>
</gene>
<feature type="non-terminal residue" evidence="1">
    <location>
        <position position="1"/>
    </location>
</feature>
<sequence length="101" mass="11021">GGIYTKSGNALDNEYVKNVWVAGGNPYGFFELSFSKDWLKAQWVTFDKSWSFAGNNLEGTVHGGNQRGHCWFIPASQYTAKSAPGIECKSSINTPLGAPLM</sequence>
<accession>A0A1W0A1E7</accession>
<name>A0A1W0A1E7_9STRA</name>
<dbReference type="OrthoDB" id="70358at2759"/>
<keyword evidence="2" id="KW-1185">Reference proteome</keyword>
<dbReference type="Proteomes" id="UP000243217">
    <property type="component" value="Unassembled WGS sequence"/>
</dbReference>
<evidence type="ECO:0000313" key="2">
    <source>
        <dbReference type="Proteomes" id="UP000243217"/>
    </source>
</evidence>
<dbReference type="STRING" id="74557.A0A1W0A1E7"/>
<organism evidence="1 2">
    <name type="scientific">Thraustotheca clavata</name>
    <dbReference type="NCBI Taxonomy" id="74557"/>
    <lineage>
        <taxon>Eukaryota</taxon>
        <taxon>Sar</taxon>
        <taxon>Stramenopiles</taxon>
        <taxon>Oomycota</taxon>
        <taxon>Saprolegniomycetes</taxon>
        <taxon>Saprolegniales</taxon>
        <taxon>Achlyaceae</taxon>
        <taxon>Thraustotheca</taxon>
    </lineage>
</organism>
<protein>
    <submittedName>
        <fullName evidence="1">Uncharacterized protein</fullName>
    </submittedName>
</protein>
<evidence type="ECO:0000313" key="1">
    <source>
        <dbReference type="EMBL" id="OQS03860.1"/>
    </source>
</evidence>
<feature type="non-terminal residue" evidence="1">
    <location>
        <position position="101"/>
    </location>
</feature>
<reference evidence="1 2" key="1">
    <citation type="journal article" date="2014" name="Genome Biol. Evol.">
        <title>The secreted proteins of Achlya hypogyna and Thraustotheca clavata identify the ancestral oomycete secretome and reveal gene acquisitions by horizontal gene transfer.</title>
        <authorList>
            <person name="Misner I."/>
            <person name="Blouin N."/>
            <person name="Leonard G."/>
            <person name="Richards T.A."/>
            <person name="Lane C.E."/>
        </authorList>
    </citation>
    <scope>NUCLEOTIDE SEQUENCE [LARGE SCALE GENOMIC DNA]</scope>
    <source>
        <strain evidence="1 2">ATCC 34112</strain>
    </source>
</reference>
<proteinExistence type="predicted"/>